<evidence type="ECO:0000256" key="4">
    <source>
        <dbReference type="ARBA" id="ARBA00022825"/>
    </source>
</evidence>
<dbReference type="EMBL" id="JACIEV010000005">
    <property type="protein sequence ID" value="MBB4154169.1"/>
    <property type="molecule type" value="Genomic_DNA"/>
</dbReference>
<comment type="caution">
    <text evidence="7">The sequence shown here is derived from an EMBL/GenBank/DDBJ whole genome shotgun (WGS) entry which is preliminary data.</text>
</comment>
<keyword evidence="2" id="KW-0645">Protease</keyword>
<sequence length="481" mass="49065">MLPSTAAIVLGVVGPRFDVSQLLLHAGGDQVGIGELQQRAATERLQIEARQNADGRRPDLNATDVLLVQDGVAHIDVRGELVAENGGGVSPSSGFTGYDAVMAAWGFAQRDTNVRGIAVDINSPGGEVDDLMELVAVMMADRGKKPTRAIIRGVGASAAYAIAACCDEITVQDLGFAGSVGVICMHADFSAQLEQEGVKVTLIHAGAHKADGNPFEALPDDVRAEIQARIDHSYSRFVAHVATARGMSEDAVRATEARVFQGEDAVKAGLVDKVMSWRDSQAEFLAAVNGRQANPKRPRTSGNRASMETAMPGEPDNASAAASQVLAGITSMTIVGTSANATALATALAAGGFGDIAVTAVDAAAGAGANTEATTAERTRVLALTDLCPETIMSASLRAAIEGGQDAGAFAIGLATAAKTRGATMGDLRAGAVQPDQLPETGKDAKAGTGKTVTGAEQATGILALAASLGHRSVAHLKPAG</sequence>
<reference evidence="7 8" key="1">
    <citation type="submission" date="2020-08" db="EMBL/GenBank/DDBJ databases">
        <title>Genomic Encyclopedia of Type Strains, Phase IV (KMG-IV): sequencing the most valuable type-strain genomes for metagenomic binning, comparative biology and taxonomic classification.</title>
        <authorList>
            <person name="Goeker M."/>
        </authorList>
    </citation>
    <scope>NUCLEOTIDE SEQUENCE [LARGE SCALE GENOMIC DNA]</scope>
    <source>
        <strain evidence="7 8">YC6723</strain>
    </source>
</reference>
<evidence type="ECO:0000313" key="8">
    <source>
        <dbReference type="Proteomes" id="UP000529795"/>
    </source>
</evidence>
<dbReference type="SUPFAM" id="SSF52096">
    <property type="entry name" value="ClpP/crotonase"/>
    <property type="match status" value="1"/>
</dbReference>
<evidence type="ECO:0000313" key="7">
    <source>
        <dbReference type="EMBL" id="MBB4154169.1"/>
    </source>
</evidence>
<evidence type="ECO:0000259" key="6">
    <source>
        <dbReference type="Pfam" id="PF01343"/>
    </source>
</evidence>
<dbReference type="GO" id="GO:0006508">
    <property type="term" value="P:proteolysis"/>
    <property type="evidence" value="ECO:0007669"/>
    <property type="project" value="UniProtKB-KW"/>
</dbReference>
<protein>
    <submittedName>
        <fullName evidence="7">Signal peptide peptidase SppA</fullName>
    </submittedName>
</protein>
<dbReference type="Pfam" id="PF01343">
    <property type="entry name" value="Peptidase_S49"/>
    <property type="match status" value="1"/>
</dbReference>
<keyword evidence="4" id="KW-0720">Serine protease</keyword>
<evidence type="ECO:0000256" key="1">
    <source>
        <dbReference type="ARBA" id="ARBA00008683"/>
    </source>
</evidence>
<dbReference type="Proteomes" id="UP000529795">
    <property type="component" value="Unassembled WGS sequence"/>
</dbReference>
<dbReference type="Gene3D" id="3.90.226.10">
    <property type="entry name" value="2-enoyl-CoA Hydratase, Chain A, domain 1"/>
    <property type="match status" value="1"/>
</dbReference>
<dbReference type="AlphaFoldDB" id="A0A840F8Z2"/>
<accession>A0A840F8Z2</accession>
<name>A0A840F8Z2_9SPHN</name>
<evidence type="ECO:0000256" key="3">
    <source>
        <dbReference type="ARBA" id="ARBA00022801"/>
    </source>
</evidence>
<comment type="similarity">
    <text evidence="1">Belongs to the peptidase S49 family.</text>
</comment>
<evidence type="ECO:0000256" key="2">
    <source>
        <dbReference type="ARBA" id="ARBA00022670"/>
    </source>
</evidence>
<dbReference type="CDD" id="cd07022">
    <property type="entry name" value="S49_Sppa_36K_type"/>
    <property type="match status" value="1"/>
</dbReference>
<feature type="domain" description="Peptidase S49" evidence="6">
    <location>
        <begin position="143"/>
        <end position="283"/>
    </location>
</feature>
<evidence type="ECO:0000256" key="5">
    <source>
        <dbReference type="SAM" id="MobiDB-lite"/>
    </source>
</evidence>
<organism evidence="7 8">
    <name type="scientific">Sphingomonas jinjuensis</name>
    <dbReference type="NCBI Taxonomy" id="535907"/>
    <lineage>
        <taxon>Bacteria</taxon>
        <taxon>Pseudomonadati</taxon>
        <taxon>Pseudomonadota</taxon>
        <taxon>Alphaproteobacteria</taxon>
        <taxon>Sphingomonadales</taxon>
        <taxon>Sphingomonadaceae</taxon>
        <taxon>Sphingomonas</taxon>
    </lineage>
</organism>
<proteinExistence type="inferred from homology"/>
<dbReference type="InterPro" id="IPR029045">
    <property type="entry name" value="ClpP/crotonase-like_dom_sf"/>
</dbReference>
<dbReference type="InterPro" id="IPR002142">
    <property type="entry name" value="Peptidase_S49"/>
</dbReference>
<keyword evidence="8" id="KW-1185">Reference proteome</keyword>
<dbReference type="InterPro" id="IPR033855">
    <property type="entry name" value="Protein_C"/>
</dbReference>
<keyword evidence="3" id="KW-0378">Hydrolase</keyword>
<dbReference type="PANTHER" id="PTHR33209">
    <property type="entry name" value="PROTEASE 4"/>
    <property type="match status" value="1"/>
</dbReference>
<dbReference type="GO" id="GO:0008236">
    <property type="term" value="F:serine-type peptidase activity"/>
    <property type="evidence" value="ECO:0007669"/>
    <property type="project" value="UniProtKB-KW"/>
</dbReference>
<feature type="region of interest" description="Disordered" evidence="5">
    <location>
        <begin position="290"/>
        <end position="317"/>
    </location>
</feature>
<dbReference type="PANTHER" id="PTHR33209:SF1">
    <property type="entry name" value="PEPTIDASE S49 DOMAIN-CONTAINING PROTEIN"/>
    <property type="match status" value="1"/>
</dbReference>
<gene>
    <name evidence="7" type="ORF">GGQ80_002079</name>
</gene>
<dbReference type="Gene3D" id="6.20.330.10">
    <property type="match status" value="1"/>
</dbReference>